<accession>S9VR51</accession>
<feature type="compositionally biased region" description="Basic and acidic residues" evidence="1">
    <location>
        <begin position="15"/>
        <end position="28"/>
    </location>
</feature>
<keyword evidence="3" id="KW-1185">Reference proteome</keyword>
<feature type="compositionally biased region" description="Acidic residues" evidence="1">
    <location>
        <begin position="1"/>
        <end position="14"/>
    </location>
</feature>
<proteinExistence type="predicted"/>
<name>S9VR51_9TRYP</name>
<evidence type="ECO:0000313" key="2">
    <source>
        <dbReference type="EMBL" id="CAD2216275.1"/>
    </source>
</evidence>
<evidence type="ECO:0000256" key="1">
    <source>
        <dbReference type="SAM" id="MobiDB-lite"/>
    </source>
</evidence>
<dbReference type="Proteomes" id="UP000515908">
    <property type="component" value="Chromosome 06"/>
</dbReference>
<dbReference type="AlphaFoldDB" id="S9VR51"/>
<dbReference type="VEuPathDB" id="TriTrypDB:ADEAN_000373600"/>
<dbReference type="EMBL" id="LR877150">
    <property type="protein sequence ID" value="CAD2216275.1"/>
    <property type="molecule type" value="Genomic_DNA"/>
</dbReference>
<evidence type="ECO:0000313" key="3">
    <source>
        <dbReference type="Proteomes" id="UP000515908"/>
    </source>
</evidence>
<reference evidence="2 3" key="1">
    <citation type="submission" date="2020-08" db="EMBL/GenBank/DDBJ databases">
        <authorList>
            <person name="Newling K."/>
            <person name="Davey J."/>
            <person name="Forrester S."/>
        </authorList>
    </citation>
    <scope>NUCLEOTIDE SEQUENCE [LARGE SCALE GENOMIC DNA]</scope>
    <source>
        <strain evidence="3">Crithidia deanei Carvalho (ATCC PRA-265)</strain>
    </source>
</reference>
<protein>
    <submittedName>
        <fullName evidence="2">Uncharacterized protein</fullName>
    </submittedName>
</protein>
<dbReference type="OrthoDB" id="270946at2759"/>
<gene>
    <name evidence="2" type="ORF">ADEAN_000373600</name>
</gene>
<sequence length="296" mass="33611">MFAEEAFADDDGFETTEKRTNESHSERAELPQSVFVQFHRPGDPLFSIVCGANVTEDNELYSNKLINGDSWGTNECRCIQCECLRVTAKLEEWTAARGGVSPILVLLDLDNFGFNQFKSVPPRLQHAILEDPLPHVFVWSFFGSCFTRYHKKWPSEATVSERFSSADSTAGNKSSVWQSLVGSHSVHFTPCSGARQGADCVMVNVVKVFYEKYKLILVTGDVELMRFVKTNQRKVGKKSVRRESLAVDLDDERRIGFIDVNESGKRFVPVWRSLIDRVTRMRKEVEVDSDGDYYVV</sequence>
<feature type="region of interest" description="Disordered" evidence="1">
    <location>
        <begin position="1"/>
        <end position="28"/>
    </location>
</feature>
<organism evidence="2 3">
    <name type="scientific">Angomonas deanei</name>
    <dbReference type="NCBI Taxonomy" id="59799"/>
    <lineage>
        <taxon>Eukaryota</taxon>
        <taxon>Discoba</taxon>
        <taxon>Euglenozoa</taxon>
        <taxon>Kinetoplastea</taxon>
        <taxon>Metakinetoplastina</taxon>
        <taxon>Trypanosomatida</taxon>
        <taxon>Trypanosomatidae</taxon>
        <taxon>Strigomonadinae</taxon>
        <taxon>Angomonas</taxon>
    </lineage>
</organism>